<dbReference type="Pfam" id="PF02463">
    <property type="entry name" value="SMC_N"/>
    <property type="match status" value="1"/>
</dbReference>
<proteinExistence type="inferred from homology"/>
<evidence type="ECO:0000259" key="8">
    <source>
        <dbReference type="Pfam" id="PF02463"/>
    </source>
</evidence>
<dbReference type="GO" id="GO:0006260">
    <property type="term" value="P:DNA replication"/>
    <property type="evidence" value="ECO:0007669"/>
    <property type="project" value="UniProtKB-UniRule"/>
</dbReference>
<dbReference type="RefSeq" id="WP_092523065.1">
    <property type="nucleotide sequence ID" value="NZ_FNCI01000002.1"/>
</dbReference>
<organism evidence="9 10">
    <name type="scientific">Onishia taeanensis</name>
    <dbReference type="NCBI Taxonomy" id="284577"/>
    <lineage>
        <taxon>Bacteria</taxon>
        <taxon>Pseudomonadati</taxon>
        <taxon>Pseudomonadota</taxon>
        <taxon>Gammaproteobacteria</taxon>
        <taxon>Oceanospirillales</taxon>
        <taxon>Halomonadaceae</taxon>
        <taxon>Onishia</taxon>
    </lineage>
</organism>
<dbReference type="InterPro" id="IPR024704">
    <property type="entry name" value="SMC"/>
</dbReference>
<evidence type="ECO:0000256" key="3">
    <source>
        <dbReference type="ARBA" id="ARBA00022840"/>
    </source>
</evidence>
<evidence type="ECO:0000313" key="10">
    <source>
        <dbReference type="Proteomes" id="UP000198641"/>
    </source>
</evidence>
<feature type="domain" description="RecF/RecN/SMC N-terminal" evidence="8">
    <location>
        <begin position="3"/>
        <end position="1158"/>
    </location>
</feature>
<keyword evidence="1 6" id="KW-0963">Cytoplasm</keyword>
<evidence type="ECO:0000313" key="9">
    <source>
        <dbReference type="EMBL" id="SDF81477.1"/>
    </source>
</evidence>
<dbReference type="HAMAP" id="MF_01894">
    <property type="entry name" value="Smc_prok"/>
    <property type="match status" value="1"/>
</dbReference>
<dbReference type="GO" id="GO:0003677">
    <property type="term" value="F:DNA binding"/>
    <property type="evidence" value="ECO:0007669"/>
    <property type="project" value="UniProtKB-UniRule"/>
</dbReference>
<reference evidence="9 10" key="1">
    <citation type="submission" date="2016-10" db="EMBL/GenBank/DDBJ databases">
        <authorList>
            <person name="de Groot N.N."/>
        </authorList>
    </citation>
    <scope>NUCLEOTIDE SEQUENCE [LARGE SCALE GENOMIC DNA]</scope>
    <source>
        <strain evidence="9 10">BH539</strain>
    </source>
</reference>
<feature type="binding site" evidence="6">
    <location>
        <begin position="32"/>
        <end position="39"/>
    </location>
    <ligand>
        <name>ATP</name>
        <dbReference type="ChEBI" id="CHEBI:30616"/>
    </ligand>
</feature>
<feature type="region of interest" description="Disordered" evidence="7">
    <location>
        <begin position="817"/>
        <end position="837"/>
    </location>
</feature>
<dbReference type="InterPro" id="IPR011890">
    <property type="entry name" value="SMC_prok"/>
</dbReference>
<evidence type="ECO:0000256" key="2">
    <source>
        <dbReference type="ARBA" id="ARBA00022741"/>
    </source>
</evidence>
<keyword evidence="5 6" id="KW-0238">DNA-binding</keyword>
<dbReference type="PANTHER" id="PTHR43977">
    <property type="entry name" value="STRUCTURAL MAINTENANCE OF CHROMOSOMES PROTEIN 3"/>
    <property type="match status" value="1"/>
</dbReference>
<comment type="function">
    <text evidence="6">Required for chromosome condensation and partitioning.</text>
</comment>
<dbReference type="GO" id="GO:0005524">
    <property type="term" value="F:ATP binding"/>
    <property type="evidence" value="ECO:0007669"/>
    <property type="project" value="UniProtKB-UniRule"/>
</dbReference>
<feature type="region of interest" description="Disordered" evidence="7">
    <location>
        <begin position="458"/>
        <end position="489"/>
    </location>
</feature>
<keyword evidence="4 6" id="KW-0175">Coiled coil</keyword>
<dbReference type="GO" id="GO:0030261">
    <property type="term" value="P:chromosome condensation"/>
    <property type="evidence" value="ECO:0007669"/>
    <property type="project" value="InterPro"/>
</dbReference>
<dbReference type="SUPFAM" id="SSF52540">
    <property type="entry name" value="P-loop containing nucleoside triphosphate hydrolases"/>
    <property type="match status" value="2"/>
</dbReference>
<dbReference type="Gene3D" id="3.40.50.300">
    <property type="entry name" value="P-loop containing nucleotide triphosphate hydrolases"/>
    <property type="match status" value="2"/>
</dbReference>
<comment type="domain">
    <text evidence="6">Contains large globular domains required for ATP hydrolysis at each terminus and a third globular domain forming a flexible hinge near the middle of the molecule. These domains are separated by coiled-coil structures.</text>
</comment>
<dbReference type="InterPro" id="IPR003395">
    <property type="entry name" value="RecF/RecN/SMC_N"/>
</dbReference>
<dbReference type="InterPro" id="IPR027417">
    <property type="entry name" value="P-loop_NTPase"/>
</dbReference>
<feature type="compositionally biased region" description="Basic and acidic residues" evidence="7">
    <location>
        <begin position="458"/>
        <end position="487"/>
    </location>
</feature>
<dbReference type="GO" id="GO:0005737">
    <property type="term" value="C:cytoplasm"/>
    <property type="evidence" value="ECO:0007669"/>
    <property type="project" value="UniProtKB-SubCell"/>
</dbReference>
<dbReference type="EMBL" id="FNCI01000002">
    <property type="protein sequence ID" value="SDF81477.1"/>
    <property type="molecule type" value="Genomic_DNA"/>
</dbReference>
<feature type="coiled-coil region" evidence="6">
    <location>
        <begin position="675"/>
        <end position="800"/>
    </location>
</feature>
<dbReference type="CDD" id="cd03278">
    <property type="entry name" value="ABC_SMC_barmotin"/>
    <property type="match status" value="2"/>
</dbReference>
<evidence type="ECO:0000256" key="5">
    <source>
        <dbReference type="ARBA" id="ARBA00023125"/>
    </source>
</evidence>
<keyword evidence="2 6" id="KW-0547">Nucleotide-binding</keyword>
<dbReference type="NCBIfam" id="TIGR02168">
    <property type="entry name" value="SMC_prok_B"/>
    <property type="match status" value="1"/>
</dbReference>
<keyword evidence="10" id="KW-1185">Reference proteome</keyword>
<dbReference type="GO" id="GO:0007059">
    <property type="term" value="P:chromosome segregation"/>
    <property type="evidence" value="ECO:0007669"/>
    <property type="project" value="UniProtKB-UniRule"/>
</dbReference>
<protein>
    <recommendedName>
        <fullName evidence="6">Chromosome partition protein Smc</fullName>
    </recommendedName>
</protein>
<dbReference type="GO" id="GO:0007062">
    <property type="term" value="P:sister chromatid cohesion"/>
    <property type="evidence" value="ECO:0007669"/>
    <property type="project" value="InterPro"/>
</dbReference>
<dbReference type="OrthoDB" id="9808768at2"/>
<comment type="subcellular location">
    <subcellularLocation>
        <location evidence="6">Cytoplasm</location>
    </subcellularLocation>
</comment>
<dbReference type="PIRSF" id="PIRSF005719">
    <property type="entry name" value="SMC"/>
    <property type="match status" value="1"/>
</dbReference>
<sequence>MQLKSIKLVGFKSFVDPITVPFDGNMTAIVGPNGCGKSNVIDAVRWVMGESSAKTLRGESMTDVIFNGSTGRKPVGQASIELLFDNRDGSMGGVYAQYAEIAVKRVVTRDSQSSYFFNGQKCRRRDIADLFMGTGLGPRSYAIIGQGMISRLVEARPEELRSTLEEAAGISKYKERRRETENRMRRTQENLERLDDIREELDKQLERLKRQADAAKRYQTLKQEEYRLKGELALLRGRALRAEQSEQESRVRELETGVEREVLGARQCETRLEQARSEHDRLAEELEGHQARFYETTTAIARLEQSLEHARTREQQLARDLESARAELADLDRLNDSDGERLTALDERLETLGPEQEEVAEELAQLEEALEEAEAANTEHSERWDAFNERHQQASHEAERAQDRVRNLEQGVETLAAEVQRRRQQRAELPDASELREQRAEFAERLAEAELEREALEDRRQQALERRQQARDERRDAEARREAERQRRNSLQGELASLDALIDAALADHDEALEAHLAEHGLGDAPRLGERLSVEAEWEDVVGWILAPWLNTRLVDLGRARQALDAGPETTALGDLALLDGDLDTSKVSGSQGGASLAAKVQGAGAAALLLTGIHCAADEQEAWSRVASLPPGESLVTPAGLWLGKGFVRRRGEAQGSDSLLTSRRRRDEVAVELDEVGATLAALDEQLAALESRDQDVEATLEQCRRDETEQQGRHQQWTLAEANLATRLEHLESRAREIDEELERIEEQREERALELEEAREAWQAAMARLEDDSAEREGLERARREAQERLASLRTRQRPLAQRAQQLALDHQRLTTERAGLGQQQGRAEESRARLEEKCAELEESREMLREPEEENRERLEELLHQRDRDERALTECRDKTAAFTEQLREDEQARQQHERNLEGIRERLQEARMQVQALALKADAQDEQLAELNHDADALAEHLDPNATESAWRERLDGLGDKIRRLGAINLAAIEEYDQQAERRDYLEAQHAELTEALETLDRAIRKIDQETRTRFKETFDQVDAGLQTLFPKVFGGGAAWLTLTGDDLLETGVAIMARPPGKKNSTIHLLSGGEKALTALSLVFAIFQLNPAPFCMLDEVDAPLDDANVGRYAKLVKEMSETVQFIYITHNKIAMEAAERLMGVTMQEPGVSRLVSVGVEEAAVLAEA</sequence>
<keyword evidence="3 6" id="KW-0067">ATP-binding</keyword>
<evidence type="ECO:0000256" key="1">
    <source>
        <dbReference type="ARBA" id="ARBA00022490"/>
    </source>
</evidence>
<dbReference type="Proteomes" id="UP000198641">
    <property type="component" value="Unassembled WGS sequence"/>
</dbReference>
<evidence type="ECO:0000256" key="4">
    <source>
        <dbReference type="ARBA" id="ARBA00023054"/>
    </source>
</evidence>
<dbReference type="AlphaFoldDB" id="A0A1G7P5S1"/>
<dbReference type="STRING" id="284577.SAMN05216571_102130"/>
<dbReference type="GO" id="GO:0016887">
    <property type="term" value="F:ATP hydrolysis activity"/>
    <property type="evidence" value="ECO:0007669"/>
    <property type="project" value="InterPro"/>
</dbReference>
<feature type="coiled-coil region" evidence="6">
    <location>
        <begin position="170"/>
        <end position="218"/>
    </location>
</feature>
<name>A0A1G7P5S1_9GAMM</name>
<feature type="coiled-coil region" evidence="6">
    <location>
        <begin position="982"/>
        <end position="1019"/>
    </location>
</feature>
<evidence type="ECO:0000256" key="7">
    <source>
        <dbReference type="SAM" id="MobiDB-lite"/>
    </source>
</evidence>
<accession>A0A1G7P5S1</accession>
<comment type="subunit">
    <text evidence="6">Homodimer.</text>
</comment>
<gene>
    <name evidence="6" type="primary">smc</name>
    <name evidence="9" type="ORF">SAMN05216571_102130</name>
</gene>
<comment type="similarity">
    <text evidence="6">Belongs to the SMC family.</text>
</comment>
<evidence type="ECO:0000256" key="6">
    <source>
        <dbReference type="HAMAP-Rule" id="MF_01894"/>
    </source>
</evidence>